<sequence length="380" mass="39904">MGLVLLSMSGVRHVTSNLDTSSARNVFWETRSGIAPTQLFCSSHAPQVAGRTSLTGCKRAEMRRLETDALDMSPAKRPASRIPKHPQHKQDISGSVSPRPRQEGPDEHSRCNTPQQPVAEFPPGLESLMQAAWQVPFPDSSIIGRSPRGGGACTADSSHSDGSNANLRDFGLNGADSPPWSPRRVPPAHVWGEGPPRAPGYRSGGACYPITSPGVSAANLVEAACELHALLQRRSAAGLGPLVGADGSLGTPDDPTVHPCPGKGVGTTAEKADTAAAEQLPPRHTPSPGPDRCCAAAFPPFSNGAAAHLPAAAARLGSPQGLKRPAAWQCANDSQLSFADRIDAEVADEVLSSMRPHQRWASAPPVQERHPCAELADDSY</sequence>
<feature type="compositionally biased region" description="Basic and acidic residues" evidence="1">
    <location>
        <begin position="100"/>
        <end position="110"/>
    </location>
</feature>
<keyword evidence="3" id="KW-1185">Reference proteome</keyword>
<dbReference type="Proteomes" id="UP001491310">
    <property type="component" value="Unassembled WGS sequence"/>
</dbReference>
<feature type="region of interest" description="Disordered" evidence="1">
    <location>
        <begin position="68"/>
        <end position="121"/>
    </location>
</feature>
<feature type="compositionally biased region" description="Basic residues" evidence="1">
    <location>
        <begin position="78"/>
        <end position="87"/>
    </location>
</feature>
<feature type="region of interest" description="Disordered" evidence="1">
    <location>
        <begin position="355"/>
        <end position="380"/>
    </location>
</feature>
<protein>
    <submittedName>
        <fullName evidence="2">Uncharacterized protein</fullName>
    </submittedName>
</protein>
<reference evidence="2 3" key="1">
    <citation type="journal article" date="2024" name="Nat. Commun.">
        <title>Phylogenomics reveals the evolutionary origins of lichenization in chlorophyte algae.</title>
        <authorList>
            <person name="Puginier C."/>
            <person name="Libourel C."/>
            <person name="Otte J."/>
            <person name="Skaloud P."/>
            <person name="Haon M."/>
            <person name="Grisel S."/>
            <person name="Petersen M."/>
            <person name="Berrin J.G."/>
            <person name="Delaux P.M."/>
            <person name="Dal Grande F."/>
            <person name="Keller J."/>
        </authorList>
    </citation>
    <scope>NUCLEOTIDE SEQUENCE [LARGE SCALE GENOMIC DNA]</scope>
    <source>
        <strain evidence="2 3">SAG 216-7</strain>
    </source>
</reference>
<gene>
    <name evidence="2" type="ORF">WJX75_003804</name>
</gene>
<evidence type="ECO:0000313" key="2">
    <source>
        <dbReference type="EMBL" id="KAK9903364.1"/>
    </source>
</evidence>
<evidence type="ECO:0000313" key="3">
    <source>
        <dbReference type="Proteomes" id="UP001491310"/>
    </source>
</evidence>
<feature type="region of interest" description="Disordered" evidence="1">
    <location>
        <begin position="147"/>
        <end position="179"/>
    </location>
</feature>
<organism evidence="2 3">
    <name type="scientific">Coccomyxa subellipsoidea</name>
    <dbReference type="NCBI Taxonomy" id="248742"/>
    <lineage>
        <taxon>Eukaryota</taxon>
        <taxon>Viridiplantae</taxon>
        <taxon>Chlorophyta</taxon>
        <taxon>core chlorophytes</taxon>
        <taxon>Trebouxiophyceae</taxon>
        <taxon>Trebouxiophyceae incertae sedis</taxon>
        <taxon>Coccomyxaceae</taxon>
        <taxon>Coccomyxa</taxon>
    </lineage>
</organism>
<dbReference type="EMBL" id="JALJOT010000014">
    <property type="protein sequence ID" value="KAK9903364.1"/>
    <property type="molecule type" value="Genomic_DNA"/>
</dbReference>
<name>A0ABR2YE25_9CHLO</name>
<feature type="region of interest" description="Disordered" evidence="1">
    <location>
        <begin position="262"/>
        <end position="289"/>
    </location>
</feature>
<accession>A0ABR2YE25</accession>
<evidence type="ECO:0000256" key="1">
    <source>
        <dbReference type="SAM" id="MobiDB-lite"/>
    </source>
</evidence>
<feature type="compositionally biased region" description="Polar residues" evidence="1">
    <location>
        <begin position="155"/>
        <end position="166"/>
    </location>
</feature>
<comment type="caution">
    <text evidence="2">The sequence shown here is derived from an EMBL/GenBank/DDBJ whole genome shotgun (WGS) entry which is preliminary data.</text>
</comment>
<proteinExistence type="predicted"/>